<dbReference type="OrthoDB" id="3179680at2759"/>
<accession>A0A0C3B333</accession>
<dbReference type="AlphaFoldDB" id="A0A0C3B333"/>
<dbReference type="EMBL" id="KN824310">
    <property type="protein sequence ID" value="KIM25946.1"/>
    <property type="molecule type" value="Genomic_DNA"/>
</dbReference>
<feature type="signal peptide" evidence="1">
    <location>
        <begin position="1"/>
        <end position="22"/>
    </location>
</feature>
<reference evidence="2 3" key="1">
    <citation type="submission" date="2014-04" db="EMBL/GenBank/DDBJ databases">
        <authorList>
            <consortium name="DOE Joint Genome Institute"/>
            <person name="Kuo A."/>
            <person name="Zuccaro A."/>
            <person name="Kohler A."/>
            <person name="Nagy L.G."/>
            <person name="Floudas D."/>
            <person name="Copeland A."/>
            <person name="Barry K.W."/>
            <person name="Cichocki N."/>
            <person name="Veneault-Fourrey C."/>
            <person name="LaButti K."/>
            <person name="Lindquist E.A."/>
            <person name="Lipzen A."/>
            <person name="Lundell T."/>
            <person name="Morin E."/>
            <person name="Murat C."/>
            <person name="Sun H."/>
            <person name="Tunlid A."/>
            <person name="Henrissat B."/>
            <person name="Grigoriev I.V."/>
            <person name="Hibbett D.S."/>
            <person name="Martin F."/>
            <person name="Nordberg H.P."/>
            <person name="Cantor M.N."/>
            <person name="Hua S.X."/>
        </authorList>
    </citation>
    <scope>NUCLEOTIDE SEQUENCE [LARGE SCALE GENOMIC DNA]</scope>
    <source>
        <strain evidence="2 3">MAFF 305830</strain>
    </source>
</reference>
<dbReference type="Proteomes" id="UP000054097">
    <property type="component" value="Unassembled WGS sequence"/>
</dbReference>
<reference evidence="3" key="2">
    <citation type="submission" date="2015-01" db="EMBL/GenBank/DDBJ databases">
        <title>Evolutionary Origins and Diversification of the Mycorrhizal Mutualists.</title>
        <authorList>
            <consortium name="DOE Joint Genome Institute"/>
            <consortium name="Mycorrhizal Genomics Consortium"/>
            <person name="Kohler A."/>
            <person name="Kuo A."/>
            <person name="Nagy L.G."/>
            <person name="Floudas D."/>
            <person name="Copeland A."/>
            <person name="Barry K.W."/>
            <person name="Cichocki N."/>
            <person name="Veneault-Fourrey C."/>
            <person name="LaButti K."/>
            <person name="Lindquist E.A."/>
            <person name="Lipzen A."/>
            <person name="Lundell T."/>
            <person name="Morin E."/>
            <person name="Murat C."/>
            <person name="Riley R."/>
            <person name="Ohm R."/>
            <person name="Sun H."/>
            <person name="Tunlid A."/>
            <person name="Henrissat B."/>
            <person name="Grigoriev I.V."/>
            <person name="Hibbett D.S."/>
            <person name="Martin F."/>
        </authorList>
    </citation>
    <scope>NUCLEOTIDE SEQUENCE [LARGE SCALE GENOMIC DNA]</scope>
    <source>
        <strain evidence="3">MAFF 305830</strain>
    </source>
</reference>
<keyword evidence="1" id="KW-0732">Signal</keyword>
<evidence type="ECO:0000256" key="1">
    <source>
        <dbReference type="SAM" id="SignalP"/>
    </source>
</evidence>
<evidence type="ECO:0000313" key="3">
    <source>
        <dbReference type="Proteomes" id="UP000054097"/>
    </source>
</evidence>
<evidence type="ECO:0000313" key="2">
    <source>
        <dbReference type="EMBL" id="KIM25946.1"/>
    </source>
</evidence>
<gene>
    <name evidence="2" type="ORF">M408DRAFT_202700</name>
</gene>
<name>A0A0C3B333_SERVB</name>
<proteinExistence type="predicted"/>
<organism evidence="2 3">
    <name type="scientific">Serendipita vermifera MAFF 305830</name>
    <dbReference type="NCBI Taxonomy" id="933852"/>
    <lineage>
        <taxon>Eukaryota</taxon>
        <taxon>Fungi</taxon>
        <taxon>Dikarya</taxon>
        <taxon>Basidiomycota</taxon>
        <taxon>Agaricomycotina</taxon>
        <taxon>Agaricomycetes</taxon>
        <taxon>Sebacinales</taxon>
        <taxon>Serendipitaceae</taxon>
        <taxon>Serendipita</taxon>
    </lineage>
</organism>
<sequence length="215" mass="23101">MLSSSLTSLVAALLLVANGVSSTPVELVERAACNKKDYGPFRLYAAPVDGSDWQQVKLIDLYTPRPTNDTIQALSICPADSCGHLPSYWVLKNKVLSAVYADGQAGYSTVNRPVVADSVVQFVNSDNASISRVLSREWCAVRQPGTTNGLPGYLSVRGTAEQFSYCSGVGGVSGRTDIYYKAETGNWSEKFCTKVHLVMQSIGIIAEPIPEAEVS</sequence>
<protein>
    <submittedName>
        <fullName evidence="2">Uncharacterized protein</fullName>
    </submittedName>
</protein>
<keyword evidence="3" id="KW-1185">Reference proteome</keyword>
<dbReference type="HOGENOM" id="CLU_1378611_0_0_1"/>
<feature type="chain" id="PRO_5002172482" evidence="1">
    <location>
        <begin position="23"/>
        <end position="215"/>
    </location>
</feature>